<name>Q1YTV5_9GAMM</name>
<dbReference type="HOGENOM" id="CLU_1198390_0_0_6"/>
<feature type="region of interest" description="Disordered" evidence="1">
    <location>
        <begin position="1"/>
        <end position="35"/>
    </location>
</feature>
<comment type="caution">
    <text evidence="2">The sequence shown here is derived from an EMBL/GenBank/DDBJ whole genome shotgun (WGS) entry which is preliminary data.</text>
</comment>
<evidence type="ECO:0000256" key="1">
    <source>
        <dbReference type="SAM" id="MobiDB-lite"/>
    </source>
</evidence>
<sequence length="256" mass="28573">MSKIIDFKSASKASSKPGSKTQPGSEKNADSATESDNVIDIFTRKPLSENLDNKLIRITPELDGLEMLYANSENQDKLFSIKILAWGLRTNGEVVGLVPWLHELVPCDEINDPLNGHWQGYYDAGVDELFYSAPLHKIVELETAADYYEYQCESDREIIQEIPDTIGTHAVLSADKFKSITLKEVVSWRLRQDGSISAMLIDDSKMVSTPVLPGDDCLFESEGCDDFHYFFQHHVANKIKAQDPDALAAISILSET</sequence>
<feature type="compositionally biased region" description="Polar residues" evidence="1">
    <location>
        <begin position="21"/>
        <end position="35"/>
    </location>
</feature>
<accession>Q1YTV5</accession>
<evidence type="ECO:0000313" key="2">
    <source>
        <dbReference type="EMBL" id="EAS47382.1"/>
    </source>
</evidence>
<dbReference type="eggNOG" id="ENOG502Z90S">
    <property type="taxonomic scope" value="Bacteria"/>
</dbReference>
<keyword evidence="3" id="KW-1185">Reference proteome</keyword>
<evidence type="ECO:0000313" key="3">
    <source>
        <dbReference type="Proteomes" id="UP000005555"/>
    </source>
</evidence>
<reference evidence="2 3" key="1">
    <citation type="submission" date="2006-03" db="EMBL/GenBank/DDBJ databases">
        <authorList>
            <person name="Giovannoni S.J."/>
            <person name="Cho J.-C."/>
            <person name="Ferriera S."/>
            <person name="Johnson J."/>
            <person name="Kravitz S."/>
            <person name="Halpern A."/>
            <person name="Remington K."/>
            <person name="Beeson K."/>
            <person name="Tran B."/>
            <person name="Rogers Y.-H."/>
            <person name="Friedman R."/>
            <person name="Venter J.C."/>
        </authorList>
    </citation>
    <scope>NUCLEOTIDE SEQUENCE [LARGE SCALE GENOMIC DNA]</scope>
    <source>
        <strain evidence="2 3">HTCC2207</strain>
    </source>
</reference>
<feature type="compositionally biased region" description="Low complexity" evidence="1">
    <location>
        <begin position="1"/>
        <end position="20"/>
    </location>
</feature>
<gene>
    <name evidence="2" type="ORF">GB2207_01222</name>
</gene>
<protein>
    <submittedName>
        <fullName evidence="2">Uncharacterized protein</fullName>
    </submittedName>
</protein>
<organism evidence="2 3">
    <name type="scientific">gamma proteobacterium HTCC2207</name>
    <dbReference type="NCBI Taxonomy" id="314287"/>
    <lineage>
        <taxon>Bacteria</taxon>
        <taxon>Pseudomonadati</taxon>
        <taxon>Pseudomonadota</taxon>
        <taxon>Gammaproteobacteria</taxon>
        <taxon>Cellvibrionales</taxon>
        <taxon>Porticoccaceae</taxon>
        <taxon>SAR92 clade</taxon>
    </lineage>
</organism>
<dbReference type="EMBL" id="AAPI01000002">
    <property type="protein sequence ID" value="EAS47382.1"/>
    <property type="molecule type" value="Genomic_DNA"/>
</dbReference>
<proteinExistence type="predicted"/>
<dbReference type="Proteomes" id="UP000005555">
    <property type="component" value="Unassembled WGS sequence"/>
</dbReference>
<dbReference type="AlphaFoldDB" id="Q1YTV5"/>